<evidence type="ECO:0000313" key="2">
    <source>
        <dbReference type="EMBL" id="PWA11063.1"/>
    </source>
</evidence>
<evidence type="ECO:0008006" key="4">
    <source>
        <dbReference type="Google" id="ProtNLM"/>
    </source>
</evidence>
<proteinExistence type="predicted"/>
<dbReference type="EMBL" id="QCZG01000019">
    <property type="protein sequence ID" value="PWA11063.1"/>
    <property type="molecule type" value="Genomic_DNA"/>
</dbReference>
<gene>
    <name evidence="2" type="ORF">DCC39_10210</name>
</gene>
<keyword evidence="3" id="KW-1185">Reference proteome</keyword>
<reference evidence="2 3" key="1">
    <citation type="submission" date="2018-04" db="EMBL/GenBank/DDBJ databases">
        <title>Camelliibacillus theae gen. nov., sp. nov., isolated from Pu'er tea.</title>
        <authorList>
            <person name="Niu L."/>
        </authorList>
    </citation>
    <scope>NUCLEOTIDE SEQUENCE [LARGE SCALE GENOMIC DNA]</scope>
    <source>
        <strain evidence="2 3">T8</strain>
    </source>
</reference>
<dbReference type="Proteomes" id="UP000245998">
    <property type="component" value="Unassembled WGS sequence"/>
</dbReference>
<organism evidence="2 3">
    <name type="scientific">Pueribacillus theae</name>
    <dbReference type="NCBI Taxonomy" id="2171751"/>
    <lineage>
        <taxon>Bacteria</taxon>
        <taxon>Bacillati</taxon>
        <taxon>Bacillota</taxon>
        <taxon>Bacilli</taxon>
        <taxon>Bacillales</taxon>
        <taxon>Bacillaceae</taxon>
        <taxon>Pueribacillus</taxon>
    </lineage>
</organism>
<accession>A0A2U1K249</accession>
<dbReference type="Pfam" id="PF23899">
    <property type="entry name" value="SU10_portal"/>
    <property type="match status" value="1"/>
</dbReference>
<dbReference type="AlphaFoldDB" id="A0A2U1K249"/>
<sequence>MAEKLSKKREEEIVNEVWDNYRYAMQAKKELHDKWRLYEEFYKNDQWRQIKVDKDRIKPTINYVFTTVESLMPYLTSNVPDPIVLPTHPEAEETATDLTKIVKIILNKNNIEKALQLGERQRLKFGTSIWKVFFDPTKLNGLGDVAFEVVDPVNFFIDPNEVDELQNADFCGTSVKRSIEYLRKRYPDKASQIQPDQLSSEISVYDSEDEEDPRNRQATLIEYWKKDKDNGLVRIVIAGDTLLRYDTNFYMHGKYPFVRSLNYPVQKSFWGMGEAEQLVEMQKILNKLLQIVVENVALANGQMLVDKNASGIRDIKSLANKLWQPGLTIPVNDVNSIKKLDGVIAPGWVVNLIQMLQKNIELVTGVSPLYLGEAPGSITAASGILALQEQATARVKLKLQEQGRLIEELVQFIIAYAVEFYTEDRYFRYLDERRQPQWIEMSQDDLAKRDEEGNLIIPEYDVSIEVGFDAPMSRAYIEQMAMQLFQMGVINSVEVLKTMNFPNKEEIIERLEQVSELQGQLAGLPQEMISPAMQGELAELTALDVGNPSLPGGMNIENTNSPQDAMEQQEQMAPEQLF</sequence>
<feature type="compositionally biased region" description="Low complexity" evidence="1">
    <location>
        <begin position="562"/>
        <end position="578"/>
    </location>
</feature>
<feature type="region of interest" description="Disordered" evidence="1">
    <location>
        <begin position="551"/>
        <end position="578"/>
    </location>
</feature>
<name>A0A2U1K249_9BACI</name>
<evidence type="ECO:0000313" key="3">
    <source>
        <dbReference type="Proteomes" id="UP000245998"/>
    </source>
</evidence>
<dbReference type="InterPro" id="IPR056909">
    <property type="entry name" value="SU10_portal"/>
</dbReference>
<comment type="caution">
    <text evidence="2">The sequence shown here is derived from an EMBL/GenBank/DDBJ whole genome shotgun (WGS) entry which is preliminary data.</text>
</comment>
<evidence type="ECO:0000256" key="1">
    <source>
        <dbReference type="SAM" id="MobiDB-lite"/>
    </source>
</evidence>
<protein>
    <recommendedName>
        <fullName evidence="4">Phage portal protein</fullName>
    </recommendedName>
</protein>